<evidence type="ECO:0000256" key="3">
    <source>
        <dbReference type="ARBA" id="ARBA00022617"/>
    </source>
</evidence>
<evidence type="ECO:0000256" key="11">
    <source>
        <dbReference type="SAM" id="Phobius"/>
    </source>
</evidence>
<evidence type="ECO:0000313" key="12">
    <source>
        <dbReference type="EMBL" id="KAG8375480.1"/>
    </source>
</evidence>
<evidence type="ECO:0000256" key="4">
    <source>
        <dbReference type="ARBA" id="ARBA00022692"/>
    </source>
</evidence>
<evidence type="ECO:0000256" key="2">
    <source>
        <dbReference type="ARBA" id="ARBA00010617"/>
    </source>
</evidence>
<keyword evidence="4 11" id="KW-0812">Transmembrane</keyword>
<comment type="caution">
    <text evidence="12">The sequence shown here is derived from an EMBL/GenBank/DDBJ whole genome shotgun (WGS) entry which is preliminary data.</text>
</comment>
<keyword evidence="6 11" id="KW-1133">Transmembrane helix</keyword>
<dbReference type="InterPro" id="IPR036396">
    <property type="entry name" value="Cyt_P450_sf"/>
</dbReference>
<dbReference type="Pfam" id="PF00067">
    <property type="entry name" value="p450"/>
    <property type="match status" value="1"/>
</dbReference>
<evidence type="ECO:0000256" key="5">
    <source>
        <dbReference type="ARBA" id="ARBA00022723"/>
    </source>
</evidence>
<keyword evidence="13" id="KW-1185">Reference proteome</keyword>
<reference evidence="12" key="1">
    <citation type="submission" date="2019-10" db="EMBL/GenBank/DDBJ databases">
        <authorList>
            <person name="Zhang R."/>
            <person name="Pan Y."/>
            <person name="Wang J."/>
            <person name="Ma R."/>
            <person name="Yu S."/>
        </authorList>
    </citation>
    <scope>NUCLEOTIDE SEQUENCE</scope>
    <source>
        <strain evidence="12">LA-IB0</strain>
        <tissue evidence="12">Leaf</tissue>
    </source>
</reference>
<organism evidence="12 13">
    <name type="scientific">Buddleja alternifolia</name>
    <dbReference type="NCBI Taxonomy" id="168488"/>
    <lineage>
        <taxon>Eukaryota</taxon>
        <taxon>Viridiplantae</taxon>
        <taxon>Streptophyta</taxon>
        <taxon>Embryophyta</taxon>
        <taxon>Tracheophyta</taxon>
        <taxon>Spermatophyta</taxon>
        <taxon>Magnoliopsida</taxon>
        <taxon>eudicotyledons</taxon>
        <taxon>Gunneridae</taxon>
        <taxon>Pentapetalae</taxon>
        <taxon>asterids</taxon>
        <taxon>lamiids</taxon>
        <taxon>Lamiales</taxon>
        <taxon>Scrophulariaceae</taxon>
        <taxon>Buddlejeae</taxon>
        <taxon>Buddleja</taxon>
    </lineage>
</organism>
<dbReference type="GO" id="GO:0020037">
    <property type="term" value="F:heme binding"/>
    <property type="evidence" value="ECO:0007669"/>
    <property type="project" value="InterPro"/>
</dbReference>
<keyword evidence="3" id="KW-0349">Heme</keyword>
<evidence type="ECO:0000313" key="13">
    <source>
        <dbReference type="Proteomes" id="UP000826271"/>
    </source>
</evidence>
<keyword evidence="7" id="KW-0560">Oxidoreductase</keyword>
<dbReference type="PANTHER" id="PTHR47955:SF9">
    <property type="entry name" value="PREMNASPIRODIENE OXYGENASE-LIKE"/>
    <property type="match status" value="1"/>
</dbReference>
<evidence type="ECO:0000256" key="9">
    <source>
        <dbReference type="ARBA" id="ARBA00023033"/>
    </source>
</evidence>
<dbReference type="GO" id="GO:0005506">
    <property type="term" value="F:iron ion binding"/>
    <property type="evidence" value="ECO:0007669"/>
    <property type="project" value="InterPro"/>
</dbReference>
<dbReference type="Gene3D" id="1.10.630.10">
    <property type="entry name" value="Cytochrome P450"/>
    <property type="match status" value="1"/>
</dbReference>
<dbReference type="EMBL" id="WHWC01000010">
    <property type="protein sequence ID" value="KAG8375480.1"/>
    <property type="molecule type" value="Genomic_DNA"/>
</dbReference>
<accession>A0AAV6X8L8</accession>
<keyword evidence="9" id="KW-0503">Monooxygenase</keyword>
<dbReference type="GO" id="GO:0016705">
    <property type="term" value="F:oxidoreductase activity, acting on paired donors, with incorporation or reduction of molecular oxygen"/>
    <property type="evidence" value="ECO:0007669"/>
    <property type="project" value="InterPro"/>
</dbReference>
<dbReference type="PRINTS" id="PR00463">
    <property type="entry name" value="EP450I"/>
</dbReference>
<sequence length="310" mass="35396">MEIQLLSNFIILLLFSSIIFLLTKACNKSKSHKKYVNFPPSPPRLPVIGHLHHLVGGLPHHALARLTKKYGPFLHLQLGEVSTVVISSREVAKEVLKVQDPACADRPESMGSKIMWYDYKDIIFSPYNEYWRQMRKICILELLSAKNVKSFGSIRQDEVSRLIKSIKSSSGETINLTEKIFALTSSITCRATFGKVLRDRDRLIAMLKKAISMAGGFGFADLFPSFKLLHVLSWNVHKLLRMRGKLDAILDAIVEEHKQKQSGEFGGEDIVEVLLRMKKNEELEFPITNDNIKAVIFVTDHFLRRIQYML</sequence>
<gene>
    <name evidence="12" type="ORF">BUALT_Bualt10G0104200</name>
</gene>
<evidence type="ECO:0000256" key="7">
    <source>
        <dbReference type="ARBA" id="ARBA00023002"/>
    </source>
</evidence>
<dbReference type="PANTHER" id="PTHR47955">
    <property type="entry name" value="CYTOCHROME P450 FAMILY 71 PROTEIN"/>
    <property type="match status" value="1"/>
</dbReference>
<dbReference type="SUPFAM" id="SSF48264">
    <property type="entry name" value="Cytochrome P450"/>
    <property type="match status" value="1"/>
</dbReference>
<dbReference type="InterPro" id="IPR002401">
    <property type="entry name" value="Cyt_P450_E_grp-I"/>
</dbReference>
<dbReference type="GO" id="GO:0016020">
    <property type="term" value="C:membrane"/>
    <property type="evidence" value="ECO:0007669"/>
    <property type="project" value="UniProtKB-SubCell"/>
</dbReference>
<keyword evidence="8" id="KW-0408">Iron</keyword>
<feature type="transmembrane region" description="Helical" evidence="11">
    <location>
        <begin position="6"/>
        <end position="23"/>
    </location>
</feature>
<dbReference type="AlphaFoldDB" id="A0AAV6X8L8"/>
<dbReference type="Proteomes" id="UP000826271">
    <property type="component" value="Unassembled WGS sequence"/>
</dbReference>
<keyword evidence="5" id="KW-0479">Metal-binding</keyword>
<evidence type="ECO:0000256" key="1">
    <source>
        <dbReference type="ARBA" id="ARBA00004167"/>
    </source>
</evidence>
<comment type="similarity">
    <text evidence="2">Belongs to the cytochrome P450 family.</text>
</comment>
<keyword evidence="10 11" id="KW-0472">Membrane</keyword>
<comment type="subcellular location">
    <subcellularLocation>
        <location evidence="1">Membrane</location>
        <topology evidence="1">Single-pass membrane protein</topology>
    </subcellularLocation>
</comment>
<dbReference type="InterPro" id="IPR001128">
    <property type="entry name" value="Cyt_P450"/>
</dbReference>
<dbReference type="GO" id="GO:0004497">
    <property type="term" value="F:monooxygenase activity"/>
    <property type="evidence" value="ECO:0007669"/>
    <property type="project" value="UniProtKB-KW"/>
</dbReference>
<protein>
    <recommendedName>
        <fullName evidence="14">Cytochrome P450</fullName>
    </recommendedName>
</protein>
<evidence type="ECO:0008006" key="14">
    <source>
        <dbReference type="Google" id="ProtNLM"/>
    </source>
</evidence>
<evidence type="ECO:0000256" key="10">
    <source>
        <dbReference type="ARBA" id="ARBA00023136"/>
    </source>
</evidence>
<evidence type="ECO:0000256" key="8">
    <source>
        <dbReference type="ARBA" id="ARBA00023004"/>
    </source>
</evidence>
<evidence type="ECO:0000256" key="6">
    <source>
        <dbReference type="ARBA" id="ARBA00022989"/>
    </source>
</evidence>
<proteinExistence type="inferred from homology"/>
<name>A0AAV6X8L8_9LAMI</name>